<evidence type="ECO:0000256" key="1">
    <source>
        <dbReference type="ARBA" id="ARBA00001954"/>
    </source>
</evidence>
<evidence type="ECO:0000256" key="3">
    <source>
        <dbReference type="ARBA" id="ARBA00022679"/>
    </source>
</evidence>
<accession>A0ABM0SJ52</accession>
<comment type="cofactor">
    <cofactor evidence="1">
        <name>Fe(2+)</name>
        <dbReference type="ChEBI" id="CHEBI:29033"/>
    </cofactor>
</comment>
<proteinExistence type="predicted"/>
<dbReference type="InterPro" id="IPR037151">
    <property type="entry name" value="AlkB-like_sf"/>
</dbReference>
<evidence type="ECO:0000256" key="4">
    <source>
        <dbReference type="ARBA" id="ARBA00022691"/>
    </source>
</evidence>
<keyword evidence="4" id="KW-0949">S-adenosyl-L-methionine</keyword>
<evidence type="ECO:0000313" key="6">
    <source>
        <dbReference type="RefSeq" id="XP_008592893.1"/>
    </source>
</evidence>
<organism evidence="5 6">
    <name type="scientific">Galeopterus variegatus</name>
    <name type="common">Malayan flying lemur</name>
    <name type="synonym">Cynocephalus variegatus</name>
    <dbReference type="NCBI Taxonomy" id="482537"/>
    <lineage>
        <taxon>Eukaryota</taxon>
        <taxon>Metazoa</taxon>
        <taxon>Chordata</taxon>
        <taxon>Craniata</taxon>
        <taxon>Vertebrata</taxon>
        <taxon>Euteleostomi</taxon>
        <taxon>Mammalia</taxon>
        <taxon>Eutheria</taxon>
        <taxon>Euarchontoglires</taxon>
        <taxon>Dermoptera</taxon>
        <taxon>Cynocephalidae</taxon>
        <taxon>Galeopterus</taxon>
    </lineage>
</organism>
<protein>
    <submittedName>
        <fullName evidence="6">Alkylated DNA repair protein alkB homolog 8-like</fullName>
    </submittedName>
</protein>
<name>A0ABM0SJ52_GALVR</name>
<keyword evidence="3" id="KW-0808">Transferase</keyword>
<dbReference type="Gene3D" id="2.60.120.590">
    <property type="entry name" value="Alpha-ketoglutarate-dependent dioxygenase AlkB-like"/>
    <property type="match status" value="1"/>
</dbReference>
<dbReference type="RefSeq" id="XP_008592893.1">
    <property type="nucleotide sequence ID" value="XM_008594671.1"/>
</dbReference>
<reference evidence="6" key="1">
    <citation type="submission" date="2025-08" db="UniProtKB">
        <authorList>
            <consortium name="RefSeq"/>
        </authorList>
    </citation>
    <scope>IDENTIFICATION</scope>
</reference>
<evidence type="ECO:0000313" key="5">
    <source>
        <dbReference type="Proteomes" id="UP000694923"/>
    </source>
</evidence>
<feature type="non-terminal residue" evidence="6">
    <location>
        <position position="298"/>
    </location>
</feature>
<dbReference type="Proteomes" id="UP000694923">
    <property type="component" value="Unplaced"/>
</dbReference>
<keyword evidence="5" id="KW-1185">Reference proteome</keyword>
<gene>
    <name evidence="6" type="primary">LOC103610518</name>
</gene>
<dbReference type="GeneID" id="103610518"/>
<keyword evidence="2" id="KW-0489">Methyltransferase</keyword>
<dbReference type="PANTHER" id="PTHR13069">
    <property type="entry name" value="ALKYLATED DNA REPAIR PROTEIN ALKB HOMOLOG 8"/>
    <property type="match status" value="1"/>
</dbReference>
<sequence length="298" mass="33461">MLENATPGGRMPVLHSTSSVHWVMLDSKGRLSGTAFHRYFQGVFYALPSTLPPEASSIDRPDPNSRKSDSRVFFHKGFKIVMDFKHPDGVTVPVMLPRRSLLVMTGEPRYLWTMGQADIVQADHFNSVENKFYALERRVAALQELVRLLRPGGKGKALIYVWAMEQEHTKQKSKYHRGNRISQGKKEEIISDTSMQGLLVEHMPGNQDSASSVPSIIDFQETGCNSRKAANSQLPIHINRTSFHSQDVLVPWHLKGNPCKDKPVEPFGPAGCHDSSPVFHHFYHVFCEGELEAACQAL</sequence>
<dbReference type="Gene3D" id="3.40.50.150">
    <property type="entry name" value="Vaccinia Virus protein VP39"/>
    <property type="match status" value="1"/>
</dbReference>
<dbReference type="InterPro" id="IPR029063">
    <property type="entry name" value="SAM-dependent_MTases_sf"/>
</dbReference>
<dbReference type="PANTHER" id="PTHR13069:SF21">
    <property type="entry name" value="ALKYLATED DNA REPAIR PROTEIN ALKB HOMOLOG 8"/>
    <property type="match status" value="1"/>
</dbReference>
<evidence type="ECO:0000256" key="2">
    <source>
        <dbReference type="ARBA" id="ARBA00022603"/>
    </source>
</evidence>
<dbReference type="InterPro" id="IPR051422">
    <property type="entry name" value="AlkB_tRNA_MeTrf/Diox"/>
</dbReference>